<keyword evidence="1" id="KW-1133">Transmembrane helix</keyword>
<gene>
    <name evidence="2" type="ORF">EMUR_03500</name>
</gene>
<dbReference type="KEGG" id="emr:EMUR_03500"/>
<organism evidence="2 3">
    <name type="scientific">Ehrlichia muris AS145</name>
    <dbReference type="NCBI Taxonomy" id="1423892"/>
    <lineage>
        <taxon>Bacteria</taxon>
        <taxon>Pseudomonadati</taxon>
        <taxon>Pseudomonadota</taxon>
        <taxon>Alphaproteobacteria</taxon>
        <taxon>Rickettsiales</taxon>
        <taxon>Anaplasmataceae</taxon>
        <taxon>Ehrlichia</taxon>
    </lineage>
</organism>
<dbReference type="STRING" id="1423892.EMUR_03500"/>
<keyword evidence="1" id="KW-0812">Transmembrane</keyword>
<dbReference type="Proteomes" id="UP000018689">
    <property type="component" value="Chromosome"/>
</dbReference>
<dbReference type="EMBL" id="CP006917">
    <property type="protein sequence ID" value="AHC39730.1"/>
    <property type="molecule type" value="Genomic_DNA"/>
</dbReference>
<feature type="transmembrane region" description="Helical" evidence="1">
    <location>
        <begin position="31"/>
        <end position="58"/>
    </location>
</feature>
<name>V9R7G9_9RICK</name>
<protein>
    <submittedName>
        <fullName evidence="2">Uncharacterized protein</fullName>
    </submittedName>
</protein>
<evidence type="ECO:0000256" key="1">
    <source>
        <dbReference type="SAM" id="Phobius"/>
    </source>
</evidence>
<sequence>MYRNPMFDKLTIIITNFYYMFKIYGLKITNFIYWLLIINVYSSIIGCAFMECTVFYGVSSEL</sequence>
<evidence type="ECO:0000313" key="2">
    <source>
        <dbReference type="EMBL" id="AHC39730.1"/>
    </source>
</evidence>
<dbReference type="PATRIC" id="fig|1423892.3.peg.714"/>
<evidence type="ECO:0000313" key="3">
    <source>
        <dbReference type="Proteomes" id="UP000018689"/>
    </source>
</evidence>
<dbReference type="AlphaFoldDB" id="V9R7G9"/>
<proteinExistence type="predicted"/>
<dbReference type="HOGENOM" id="CLU_211434_0_0_5"/>
<keyword evidence="3" id="KW-1185">Reference proteome</keyword>
<reference evidence="2 3" key="1">
    <citation type="journal article" date="2014" name="Genome Announc.">
        <title>Complete Genome Sequence of Ehrlichia muris Strain AS145T, a Model Monocytotropic Ehrlichia Strain.</title>
        <authorList>
            <person name="Thirumalapura N.R."/>
            <person name="Qin X."/>
            <person name="Kuriakose J.A."/>
            <person name="Walker D.H."/>
        </authorList>
    </citation>
    <scope>NUCLEOTIDE SEQUENCE [LARGE SCALE GENOMIC DNA]</scope>
    <source>
        <strain evidence="3">AS154</strain>
    </source>
</reference>
<accession>V9R7G9</accession>
<keyword evidence="1" id="KW-0472">Membrane</keyword>